<evidence type="ECO:0000313" key="1">
    <source>
        <dbReference type="EMBL" id="KAF2287079.1"/>
    </source>
</evidence>
<proteinExistence type="predicted"/>
<dbReference type="AlphaFoldDB" id="A0A6A6KHS2"/>
<gene>
    <name evidence="1" type="ORF">GH714_038051</name>
</gene>
<reference evidence="1 2" key="1">
    <citation type="journal article" date="2020" name="Mol. Plant">
        <title>The Chromosome-Based Rubber Tree Genome Provides New Insights into Spurge Genome Evolution and Rubber Biosynthesis.</title>
        <authorList>
            <person name="Liu J."/>
            <person name="Shi C."/>
            <person name="Shi C.C."/>
            <person name="Li W."/>
            <person name="Zhang Q.J."/>
            <person name="Zhang Y."/>
            <person name="Li K."/>
            <person name="Lu H.F."/>
            <person name="Shi C."/>
            <person name="Zhu S.T."/>
            <person name="Xiao Z.Y."/>
            <person name="Nan H."/>
            <person name="Yue Y."/>
            <person name="Zhu X.G."/>
            <person name="Wu Y."/>
            <person name="Hong X.N."/>
            <person name="Fan G.Y."/>
            <person name="Tong Y."/>
            <person name="Zhang D."/>
            <person name="Mao C.L."/>
            <person name="Liu Y.L."/>
            <person name="Hao S.J."/>
            <person name="Liu W.Q."/>
            <person name="Lv M.Q."/>
            <person name="Zhang H.B."/>
            <person name="Liu Y."/>
            <person name="Hu-Tang G.R."/>
            <person name="Wang J.P."/>
            <person name="Wang J.H."/>
            <person name="Sun Y.H."/>
            <person name="Ni S.B."/>
            <person name="Chen W.B."/>
            <person name="Zhang X.C."/>
            <person name="Jiao Y.N."/>
            <person name="Eichler E.E."/>
            <person name="Li G.H."/>
            <person name="Liu X."/>
            <person name="Gao L.Z."/>
        </authorList>
    </citation>
    <scope>NUCLEOTIDE SEQUENCE [LARGE SCALE GENOMIC DNA]</scope>
    <source>
        <strain evidence="2">cv. GT1</strain>
        <tissue evidence="1">Leaf</tissue>
    </source>
</reference>
<keyword evidence="2" id="KW-1185">Reference proteome</keyword>
<dbReference type="Proteomes" id="UP000467840">
    <property type="component" value="Chromosome 3"/>
</dbReference>
<accession>A0A6A6KHS2</accession>
<organism evidence="1 2">
    <name type="scientific">Hevea brasiliensis</name>
    <name type="common">Para rubber tree</name>
    <name type="synonym">Siphonia brasiliensis</name>
    <dbReference type="NCBI Taxonomy" id="3981"/>
    <lineage>
        <taxon>Eukaryota</taxon>
        <taxon>Viridiplantae</taxon>
        <taxon>Streptophyta</taxon>
        <taxon>Embryophyta</taxon>
        <taxon>Tracheophyta</taxon>
        <taxon>Spermatophyta</taxon>
        <taxon>Magnoliopsida</taxon>
        <taxon>eudicotyledons</taxon>
        <taxon>Gunneridae</taxon>
        <taxon>Pentapetalae</taxon>
        <taxon>rosids</taxon>
        <taxon>fabids</taxon>
        <taxon>Malpighiales</taxon>
        <taxon>Euphorbiaceae</taxon>
        <taxon>Crotonoideae</taxon>
        <taxon>Micrandreae</taxon>
        <taxon>Hevea</taxon>
    </lineage>
</organism>
<sequence length="147" mass="15916">MSNQCLLTKTSLRSRGAEVDEVCSAQCSKVVIAAGASNLCSNDGSVVWQHPGEGFVKCNANAALLQRLARCRLVGGVESMKNHFLSLVIFELDPQLLVHAIRFFSVTLRTLRHLLATHADSSTDLEVWGDIPPSFISDALCFDLVGS</sequence>
<dbReference type="EMBL" id="JAAGAX010000017">
    <property type="protein sequence ID" value="KAF2287079.1"/>
    <property type="molecule type" value="Genomic_DNA"/>
</dbReference>
<name>A0A6A6KHS2_HEVBR</name>
<protein>
    <submittedName>
        <fullName evidence="1">Uncharacterized protein</fullName>
    </submittedName>
</protein>
<evidence type="ECO:0000313" key="2">
    <source>
        <dbReference type="Proteomes" id="UP000467840"/>
    </source>
</evidence>
<comment type="caution">
    <text evidence="1">The sequence shown here is derived from an EMBL/GenBank/DDBJ whole genome shotgun (WGS) entry which is preliminary data.</text>
</comment>